<evidence type="ECO:0000313" key="7">
    <source>
        <dbReference type="EMBL" id="MBD0832031.1"/>
    </source>
</evidence>
<evidence type="ECO:0000256" key="3">
    <source>
        <dbReference type="ARBA" id="ARBA00022746"/>
    </source>
</evidence>
<dbReference type="EMBL" id="JACVXB010000003">
    <property type="protein sequence ID" value="MBD0832031.1"/>
    <property type="molecule type" value="Genomic_DNA"/>
</dbReference>
<dbReference type="InterPro" id="IPR002937">
    <property type="entry name" value="Amino_oxidase"/>
</dbReference>
<reference evidence="7 8" key="1">
    <citation type="submission" date="2020-09" db="EMBL/GenBank/DDBJ databases">
        <title>TT11 complete genome.</title>
        <authorList>
            <person name="Wu Z."/>
        </authorList>
    </citation>
    <scope>NUCLEOTIDE SEQUENCE [LARGE SCALE GENOMIC DNA]</scope>
    <source>
        <strain evidence="7 8">TT11</strain>
    </source>
</reference>
<comment type="pathway">
    <text evidence="1 5">Carotenoid biosynthesis.</text>
</comment>
<dbReference type="GO" id="GO:0016491">
    <property type="term" value="F:oxidoreductase activity"/>
    <property type="evidence" value="ECO:0007669"/>
    <property type="project" value="UniProtKB-KW"/>
</dbReference>
<proteinExistence type="inferred from homology"/>
<dbReference type="SUPFAM" id="SSF51905">
    <property type="entry name" value="FAD/NAD(P)-binding domain"/>
    <property type="match status" value="1"/>
</dbReference>
<dbReference type="PANTHER" id="PTHR43734:SF1">
    <property type="entry name" value="PHYTOENE DESATURASE"/>
    <property type="match status" value="1"/>
</dbReference>
<dbReference type="RefSeq" id="WP_188229826.1">
    <property type="nucleotide sequence ID" value="NZ_JACVXB010000003.1"/>
</dbReference>
<dbReference type="Proteomes" id="UP000600588">
    <property type="component" value="Unassembled WGS sequence"/>
</dbReference>
<evidence type="ECO:0000256" key="1">
    <source>
        <dbReference type="ARBA" id="ARBA00004829"/>
    </source>
</evidence>
<dbReference type="InterPro" id="IPR014105">
    <property type="entry name" value="Carotenoid/retinoid_OxRdtase"/>
</dbReference>
<dbReference type="Gene3D" id="3.50.50.60">
    <property type="entry name" value="FAD/NAD(P)-binding domain"/>
    <property type="match status" value="2"/>
</dbReference>
<evidence type="ECO:0000313" key="8">
    <source>
        <dbReference type="Proteomes" id="UP000600588"/>
    </source>
</evidence>
<comment type="caution">
    <text evidence="7">The sequence shown here is derived from an EMBL/GenBank/DDBJ whole genome shotgun (WGS) entry which is preliminary data.</text>
</comment>
<keyword evidence="8" id="KW-1185">Reference proteome</keyword>
<dbReference type="Pfam" id="PF01593">
    <property type="entry name" value="Amino_oxidase"/>
    <property type="match status" value="1"/>
</dbReference>
<comment type="similarity">
    <text evidence="2 5">Belongs to the carotenoid/retinoid oxidoreductase family.</text>
</comment>
<dbReference type="InterPro" id="IPR036188">
    <property type="entry name" value="FAD/NAD-bd_sf"/>
</dbReference>
<dbReference type="PROSITE" id="PS51257">
    <property type="entry name" value="PROKAR_LIPOPROTEIN"/>
    <property type="match status" value="1"/>
</dbReference>
<dbReference type="AlphaFoldDB" id="A0A8J6Q2D9"/>
<gene>
    <name evidence="7" type="primary">crtI</name>
    <name evidence="7" type="ORF">ICJ83_07800</name>
</gene>
<dbReference type="PANTHER" id="PTHR43734">
    <property type="entry name" value="PHYTOENE DESATURASE"/>
    <property type="match status" value="1"/>
</dbReference>
<dbReference type="GO" id="GO:0016117">
    <property type="term" value="P:carotenoid biosynthetic process"/>
    <property type="evidence" value="ECO:0007669"/>
    <property type="project" value="UniProtKB-KW"/>
</dbReference>
<name>A0A8J6Q2D9_9FLAO</name>
<evidence type="ECO:0000256" key="2">
    <source>
        <dbReference type="ARBA" id="ARBA00006046"/>
    </source>
</evidence>
<evidence type="ECO:0000256" key="5">
    <source>
        <dbReference type="RuleBase" id="RU362075"/>
    </source>
</evidence>
<accession>A0A8J6Q2D9</accession>
<keyword evidence="3 5" id="KW-0125">Carotenoid biosynthesis</keyword>
<organism evidence="7 8">
    <name type="scientific">Aestuariibaculum sediminum</name>
    <dbReference type="NCBI Taxonomy" id="2770637"/>
    <lineage>
        <taxon>Bacteria</taxon>
        <taxon>Pseudomonadati</taxon>
        <taxon>Bacteroidota</taxon>
        <taxon>Flavobacteriia</taxon>
        <taxon>Flavobacteriales</taxon>
        <taxon>Flavobacteriaceae</taxon>
    </lineage>
</organism>
<protein>
    <submittedName>
        <fullName evidence="7">Phytoene desaturase</fullName>
    </submittedName>
</protein>
<sequence length="488" mass="55113">MKTTISILGSGFSSLAASCYLAKAGYDVTIFEKNDTVGGRARQLTKAGFTFDIGPTWYWMPDVFERFFSDFNRKPSDYYQLEKLNPAYSVYFGKGDFITIEDTLDKICDAFEREEPGSSKKLKTFIETAKSNYNIAIKDLVYNPGVSPLELITPKTITKLNQFFSNIKSDVRRSFKNKRLAQILEFPVLFLGAKPSDTPSFYSFMNYADFGIGTFHPQKGMYQVILALKSLAEELGVKINTSSPVKKIVVNEGHATSIVSNGKTIHSDIVVSGADYHHTETLLEEPYRQYSENYWNKKTFAPSSLLFYVGFNKKIEHVDHHTLFFDVDFDEHAKAIYDAPEWPEKPLFYASFPSKTDNSTAPEGKEAAIFLIPLAPGLNDTPQLRTTYFNKIINRLEYLTNQELKSEILFKESYCINDFVADYNSYKGNAYGMANTLMQTAFLRPKLKSKKVNNLYFTGQLTVPGPGVPPSLISGKLVADLVTKNHTL</sequence>
<evidence type="ECO:0000256" key="4">
    <source>
        <dbReference type="ARBA" id="ARBA00023002"/>
    </source>
</evidence>
<dbReference type="NCBIfam" id="TIGR02734">
    <property type="entry name" value="crtI_fam"/>
    <property type="match status" value="1"/>
</dbReference>
<evidence type="ECO:0000259" key="6">
    <source>
        <dbReference type="Pfam" id="PF01593"/>
    </source>
</evidence>
<keyword evidence="4 5" id="KW-0560">Oxidoreductase</keyword>
<feature type="domain" description="Amine oxidase" evidence="6">
    <location>
        <begin position="15"/>
        <end position="482"/>
    </location>
</feature>